<sequence>MHMHHSSTKEKPKMDPNATLIKLDLFHKNADGSWSSIKNADIRNAFGTYRIKPGMTFKKNHSYWGIDVVSLLENAEIVDSRSYPLFDRRDRNKSRD</sequence>
<proteinExistence type="predicted"/>
<dbReference type="EMBL" id="AP021876">
    <property type="protein sequence ID" value="BBO83947.1"/>
    <property type="molecule type" value="Genomic_DNA"/>
</dbReference>
<dbReference type="Proteomes" id="UP000425960">
    <property type="component" value="Chromosome"/>
</dbReference>
<evidence type="ECO:0000313" key="2">
    <source>
        <dbReference type="Proteomes" id="UP000425960"/>
    </source>
</evidence>
<protein>
    <submittedName>
        <fullName evidence="1">Uncharacterized protein</fullName>
    </submittedName>
</protein>
<name>A0A5K7ZUP1_9BACT</name>
<accession>A0A5K7ZUP1</accession>
<organism evidence="1 2">
    <name type="scientific">Desulfosarcina ovata subsp. sediminis</name>
    <dbReference type="NCBI Taxonomy" id="885957"/>
    <lineage>
        <taxon>Bacteria</taxon>
        <taxon>Pseudomonadati</taxon>
        <taxon>Thermodesulfobacteriota</taxon>
        <taxon>Desulfobacteria</taxon>
        <taxon>Desulfobacterales</taxon>
        <taxon>Desulfosarcinaceae</taxon>
        <taxon>Desulfosarcina</taxon>
    </lineage>
</organism>
<dbReference type="KEGG" id="dov:DSCO28_45130"/>
<evidence type="ECO:0000313" key="1">
    <source>
        <dbReference type="EMBL" id="BBO83947.1"/>
    </source>
</evidence>
<dbReference type="AlphaFoldDB" id="A0A5K7ZUP1"/>
<gene>
    <name evidence="1" type="ORF">DSCO28_45130</name>
</gene>
<reference evidence="1 2" key="1">
    <citation type="submission" date="2019-11" db="EMBL/GenBank/DDBJ databases">
        <title>Comparative genomics of hydrocarbon-degrading Desulfosarcina strains.</title>
        <authorList>
            <person name="Watanabe M."/>
            <person name="Kojima H."/>
            <person name="Fukui M."/>
        </authorList>
    </citation>
    <scope>NUCLEOTIDE SEQUENCE [LARGE SCALE GENOMIC DNA]</scope>
    <source>
        <strain evidence="1 2">28bB2T</strain>
    </source>
</reference>
<dbReference type="RefSeq" id="WP_155324027.1">
    <property type="nucleotide sequence ID" value="NZ_AP021876.1"/>
</dbReference>